<dbReference type="SUPFAM" id="SSF46785">
    <property type="entry name" value="Winged helix' DNA-binding domain"/>
    <property type="match status" value="1"/>
</dbReference>
<feature type="domain" description="HTH asnC-type" evidence="5">
    <location>
        <begin position="5"/>
        <end position="66"/>
    </location>
</feature>
<dbReference type="GO" id="GO:0043200">
    <property type="term" value="P:response to amino acid"/>
    <property type="evidence" value="ECO:0007669"/>
    <property type="project" value="TreeGrafter"/>
</dbReference>
<dbReference type="InterPro" id="IPR011008">
    <property type="entry name" value="Dimeric_a/b-barrel"/>
</dbReference>
<reference evidence="7" key="1">
    <citation type="submission" date="2017-08" db="EMBL/GenBank/DDBJ databases">
        <authorList>
            <person name="Varghese N."/>
            <person name="Submissions S."/>
        </authorList>
    </citation>
    <scope>NUCLEOTIDE SEQUENCE [LARGE SCALE GENOMIC DNA]</scope>
    <source>
        <strain evidence="7">JA276</strain>
    </source>
</reference>
<keyword evidence="7" id="KW-1185">Reference proteome</keyword>
<dbReference type="GO" id="GO:0006355">
    <property type="term" value="P:regulation of DNA-templated transcription"/>
    <property type="evidence" value="ECO:0007669"/>
    <property type="project" value="UniProtKB-ARBA"/>
</dbReference>
<dbReference type="PANTHER" id="PTHR30154">
    <property type="entry name" value="LEUCINE-RESPONSIVE REGULATORY PROTEIN"/>
    <property type="match status" value="1"/>
</dbReference>
<sequence length="154" mass="16946">MTDPLDSTDRKILNALTANARIAITELGRKVGLSKTPVAARIRAMEEMGLITGYRAILSPLKLGLSHVTFVEVRLTDTREKALSQFNAAVRAIDAVEECYMIAGGFDYLLKIRSRDMADYRRIMGEQLSTLPHVAATSSYVAMEAVVEQNTPSL</sequence>
<evidence type="ECO:0000256" key="1">
    <source>
        <dbReference type="ARBA" id="ARBA00023015"/>
    </source>
</evidence>
<dbReference type="GO" id="GO:0005829">
    <property type="term" value="C:cytosol"/>
    <property type="evidence" value="ECO:0007669"/>
    <property type="project" value="TreeGrafter"/>
</dbReference>
<dbReference type="GO" id="GO:0043565">
    <property type="term" value="F:sequence-specific DNA binding"/>
    <property type="evidence" value="ECO:0007669"/>
    <property type="project" value="InterPro"/>
</dbReference>
<dbReference type="PROSITE" id="PS50956">
    <property type="entry name" value="HTH_ASNC_2"/>
    <property type="match status" value="1"/>
</dbReference>
<dbReference type="PANTHER" id="PTHR30154:SF0">
    <property type="entry name" value="LEUCINE-RESPONSIVE REGULATORY PROTEIN"/>
    <property type="match status" value="1"/>
</dbReference>
<dbReference type="Proteomes" id="UP000219111">
    <property type="component" value="Unassembled WGS sequence"/>
</dbReference>
<evidence type="ECO:0000313" key="7">
    <source>
        <dbReference type="Proteomes" id="UP000219111"/>
    </source>
</evidence>
<dbReference type="EMBL" id="OBMT01000003">
    <property type="protein sequence ID" value="SOC02717.1"/>
    <property type="molecule type" value="Genomic_DNA"/>
</dbReference>
<dbReference type="Gene3D" id="1.10.10.10">
    <property type="entry name" value="Winged helix-like DNA-binding domain superfamily/Winged helix DNA-binding domain"/>
    <property type="match status" value="1"/>
</dbReference>
<organism evidence="6 7">
    <name type="scientific">Rhodobacter maris</name>
    <dbReference type="NCBI Taxonomy" id="446682"/>
    <lineage>
        <taxon>Bacteria</taxon>
        <taxon>Pseudomonadati</taxon>
        <taxon>Pseudomonadota</taxon>
        <taxon>Alphaproteobacteria</taxon>
        <taxon>Rhodobacterales</taxon>
        <taxon>Rhodobacter group</taxon>
        <taxon>Rhodobacter</taxon>
    </lineage>
</organism>
<dbReference type="PROSITE" id="PS00519">
    <property type="entry name" value="HTH_ASNC_1"/>
    <property type="match status" value="1"/>
</dbReference>
<dbReference type="PRINTS" id="PR00033">
    <property type="entry name" value="HTHASNC"/>
</dbReference>
<dbReference type="Gene3D" id="3.30.70.920">
    <property type="match status" value="1"/>
</dbReference>
<dbReference type="SMART" id="SM00344">
    <property type="entry name" value="HTH_ASNC"/>
    <property type="match status" value="1"/>
</dbReference>
<dbReference type="SUPFAM" id="SSF54909">
    <property type="entry name" value="Dimeric alpha+beta barrel"/>
    <property type="match status" value="1"/>
</dbReference>
<keyword evidence="1" id="KW-0805">Transcription regulation</keyword>
<evidence type="ECO:0000313" key="6">
    <source>
        <dbReference type="EMBL" id="SOC02717.1"/>
    </source>
</evidence>
<name>A0A285S674_9RHOB</name>
<protein>
    <submittedName>
        <fullName evidence="6">AsnC family transcriptional regulator</fullName>
    </submittedName>
</protein>
<keyword evidence="4" id="KW-0804">Transcription</keyword>
<dbReference type="Pfam" id="PF01037">
    <property type="entry name" value="AsnC_trans_reg"/>
    <property type="match status" value="1"/>
</dbReference>
<dbReference type="InterPro" id="IPR036390">
    <property type="entry name" value="WH_DNA-bd_sf"/>
</dbReference>
<dbReference type="AlphaFoldDB" id="A0A285S674"/>
<dbReference type="InterPro" id="IPR000485">
    <property type="entry name" value="AsnC-type_HTH_dom"/>
</dbReference>
<dbReference type="Pfam" id="PF13412">
    <property type="entry name" value="HTH_24"/>
    <property type="match status" value="1"/>
</dbReference>
<keyword evidence="3" id="KW-0010">Activator</keyword>
<evidence type="ECO:0000256" key="4">
    <source>
        <dbReference type="ARBA" id="ARBA00023163"/>
    </source>
</evidence>
<evidence type="ECO:0000256" key="3">
    <source>
        <dbReference type="ARBA" id="ARBA00023159"/>
    </source>
</evidence>
<proteinExistence type="predicted"/>
<dbReference type="InterPro" id="IPR036388">
    <property type="entry name" value="WH-like_DNA-bd_sf"/>
</dbReference>
<dbReference type="InterPro" id="IPR019888">
    <property type="entry name" value="Tscrpt_reg_AsnC-like"/>
</dbReference>
<accession>A0A285S674</accession>
<dbReference type="InterPro" id="IPR019887">
    <property type="entry name" value="Tscrpt_reg_AsnC/Lrp_C"/>
</dbReference>
<dbReference type="InterPro" id="IPR019885">
    <property type="entry name" value="Tscrpt_reg_HTH_AsnC-type_CS"/>
</dbReference>
<evidence type="ECO:0000259" key="5">
    <source>
        <dbReference type="PROSITE" id="PS50956"/>
    </source>
</evidence>
<dbReference type="OrthoDB" id="9802341at2"/>
<gene>
    <name evidence="6" type="ORF">SAMN05877831_103218</name>
</gene>
<dbReference type="InterPro" id="IPR011991">
    <property type="entry name" value="ArsR-like_HTH"/>
</dbReference>
<dbReference type="RefSeq" id="WP_097069423.1">
    <property type="nucleotide sequence ID" value="NZ_OBMT01000003.1"/>
</dbReference>
<evidence type="ECO:0000256" key="2">
    <source>
        <dbReference type="ARBA" id="ARBA00023125"/>
    </source>
</evidence>
<keyword evidence="2" id="KW-0238">DNA-binding</keyword>
<dbReference type="CDD" id="cd00090">
    <property type="entry name" value="HTH_ARSR"/>
    <property type="match status" value="1"/>
</dbReference>